<dbReference type="GO" id="GO:0051213">
    <property type="term" value="F:dioxygenase activity"/>
    <property type="evidence" value="ECO:0007669"/>
    <property type="project" value="UniProtKB-KW"/>
</dbReference>
<proteinExistence type="predicted"/>
<name>A0A0M8QL90_9ACTN</name>
<keyword evidence="2" id="KW-0223">Dioxygenase</keyword>
<dbReference type="InterPro" id="IPR004360">
    <property type="entry name" value="Glyas_Fos-R_dOase_dom"/>
</dbReference>
<dbReference type="PANTHER" id="PTHR33990">
    <property type="entry name" value="PROTEIN YJDN-RELATED"/>
    <property type="match status" value="1"/>
</dbReference>
<organism evidence="2 3">
    <name type="scientific">Streptomyces caelestis</name>
    <dbReference type="NCBI Taxonomy" id="36816"/>
    <lineage>
        <taxon>Bacteria</taxon>
        <taxon>Bacillati</taxon>
        <taxon>Actinomycetota</taxon>
        <taxon>Actinomycetes</taxon>
        <taxon>Kitasatosporales</taxon>
        <taxon>Streptomycetaceae</taxon>
        <taxon>Streptomyces</taxon>
    </lineage>
</organism>
<dbReference type="InterPro" id="IPR029068">
    <property type="entry name" value="Glyas_Bleomycin-R_OHBP_Dase"/>
</dbReference>
<dbReference type="SUPFAM" id="SSF54593">
    <property type="entry name" value="Glyoxalase/Bleomycin resistance protein/Dihydroxybiphenyl dioxygenase"/>
    <property type="match status" value="1"/>
</dbReference>
<dbReference type="PANTHER" id="PTHR33990:SF1">
    <property type="entry name" value="PROTEIN YJDN"/>
    <property type="match status" value="1"/>
</dbReference>
<gene>
    <name evidence="2" type="ORF">ADK41_35410</name>
</gene>
<dbReference type="PATRIC" id="fig|36816.3.peg.7689"/>
<dbReference type="Proteomes" id="UP000037773">
    <property type="component" value="Unassembled WGS sequence"/>
</dbReference>
<accession>A0A0M8QL90</accession>
<keyword evidence="2" id="KW-0560">Oxidoreductase</keyword>
<reference evidence="2 3" key="1">
    <citation type="submission" date="2015-07" db="EMBL/GenBank/DDBJ databases">
        <authorList>
            <person name="Noorani M."/>
        </authorList>
    </citation>
    <scope>NUCLEOTIDE SEQUENCE [LARGE SCALE GENOMIC DNA]</scope>
    <source>
        <strain evidence="2 3">NRRL B-24567</strain>
    </source>
</reference>
<dbReference type="Gene3D" id="3.10.180.10">
    <property type="entry name" value="2,3-Dihydroxybiphenyl 1,2-Dioxygenase, domain 1"/>
    <property type="match status" value="1"/>
</dbReference>
<keyword evidence="3" id="KW-1185">Reference proteome</keyword>
<evidence type="ECO:0000313" key="3">
    <source>
        <dbReference type="Proteomes" id="UP000037773"/>
    </source>
</evidence>
<comment type="caution">
    <text evidence="2">The sequence shown here is derived from an EMBL/GenBank/DDBJ whole genome shotgun (WGS) entry which is preliminary data.</text>
</comment>
<evidence type="ECO:0000259" key="1">
    <source>
        <dbReference type="Pfam" id="PF00903"/>
    </source>
</evidence>
<dbReference type="InterPro" id="IPR028973">
    <property type="entry name" value="PhnB-like"/>
</dbReference>
<dbReference type="AlphaFoldDB" id="A0A0M8QL90"/>
<feature type="domain" description="Glyoxalase/fosfomycin resistance/dioxygenase" evidence="1">
    <location>
        <begin position="24"/>
        <end position="141"/>
    </location>
</feature>
<protein>
    <submittedName>
        <fullName evidence="2">Glyoxalase/bleomycin resistance protein/dioxygenase</fullName>
    </submittedName>
</protein>
<dbReference type="Pfam" id="PF00903">
    <property type="entry name" value="Glyoxalase"/>
    <property type="match status" value="1"/>
</dbReference>
<evidence type="ECO:0000313" key="2">
    <source>
        <dbReference type="EMBL" id="KOT28740.1"/>
    </source>
</evidence>
<dbReference type="CDD" id="cd06588">
    <property type="entry name" value="PhnB_like"/>
    <property type="match status" value="1"/>
</dbReference>
<sequence>MRHIEARSKPVSVTTTTHLNFRGAAREALDFYRSVFGGRTVAVTYKDAGAVQNESEADWVMWGEVAGDNGFHVMAYDVPSQLPWNQGENPFFVSVRGDDAEEIGALWGRLAEGSAVVRPLEPAPWAPLYGMLTDRFGVTWVLDVTAPYNG</sequence>
<dbReference type="EMBL" id="LGCN01000254">
    <property type="protein sequence ID" value="KOT28740.1"/>
    <property type="molecule type" value="Genomic_DNA"/>
</dbReference>